<keyword evidence="2" id="KW-0175">Coiled coil</keyword>
<dbReference type="PANTHER" id="PTHR43228:SF1">
    <property type="entry name" value="TWO-COMPONENT RESPONSE REGULATOR ARR22"/>
    <property type="match status" value="1"/>
</dbReference>
<evidence type="ECO:0000256" key="3">
    <source>
        <dbReference type="SAM" id="Phobius"/>
    </source>
</evidence>
<evidence type="ECO:0000313" key="5">
    <source>
        <dbReference type="EMBL" id="USF87840.1"/>
    </source>
</evidence>
<protein>
    <submittedName>
        <fullName evidence="5">Response regulator</fullName>
    </submittedName>
</protein>
<dbReference type="GO" id="GO:0000160">
    <property type="term" value="P:phosphorelay signal transduction system"/>
    <property type="evidence" value="ECO:0007669"/>
    <property type="project" value="InterPro"/>
</dbReference>
<dbReference type="Proteomes" id="UP001056649">
    <property type="component" value="Chromosome"/>
</dbReference>
<gene>
    <name evidence="5" type="ORF">L0Y14_00915</name>
</gene>
<dbReference type="InterPro" id="IPR052048">
    <property type="entry name" value="ST_Response_Regulator"/>
</dbReference>
<dbReference type="InterPro" id="IPR011006">
    <property type="entry name" value="CheY-like_superfamily"/>
</dbReference>
<dbReference type="RefSeq" id="WP_005959171.1">
    <property type="nucleotide sequence ID" value="NZ_CP090569.1"/>
</dbReference>
<evidence type="ECO:0000256" key="1">
    <source>
        <dbReference type="PROSITE-ProRule" id="PRU00169"/>
    </source>
</evidence>
<dbReference type="PROSITE" id="PS50110">
    <property type="entry name" value="RESPONSE_REGULATORY"/>
    <property type="match status" value="1"/>
</dbReference>
<organism evidence="5 6">
    <name type="scientific">Candidatus Endoriftia persephonae</name>
    <dbReference type="NCBI Taxonomy" id="393765"/>
    <lineage>
        <taxon>Bacteria</taxon>
        <taxon>Pseudomonadati</taxon>
        <taxon>Pseudomonadota</taxon>
        <taxon>Gammaproteobacteria</taxon>
        <taxon>Chromatiales</taxon>
        <taxon>Sedimenticolaceae</taxon>
        <taxon>Candidatus Endoriftia</taxon>
    </lineage>
</organism>
<dbReference type="PANTHER" id="PTHR43228">
    <property type="entry name" value="TWO-COMPONENT RESPONSE REGULATOR"/>
    <property type="match status" value="1"/>
</dbReference>
<dbReference type="SMART" id="SM00448">
    <property type="entry name" value="REC"/>
    <property type="match status" value="1"/>
</dbReference>
<evidence type="ECO:0000259" key="4">
    <source>
        <dbReference type="PROSITE" id="PS50110"/>
    </source>
</evidence>
<dbReference type="KEGG" id="eps:L0Y14_00915"/>
<dbReference type="EMBL" id="CP090569">
    <property type="protein sequence ID" value="USF87840.1"/>
    <property type="molecule type" value="Genomic_DNA"/>
</dbReference>
<evidence type="ECO:0000256" key="2">
    <source>
        <dbReference type="SAM" id="Coils"/>
    </source>
</evidence>
<dbReference type="SUPFAM" id="SSF52172">
    <property type="entry name" value="CheY-like"/>
    <property type="match status" value="1"/>
</dbReference>
<dbReference type="AlphaFoldDB" id="A0A9J6ZZ43"/>
<dbReference type="Pfam" id="PF00072">
    <property type="entry name" value="Response_reg"/>
    <property type="match status" value="1"/>
</dbReference>
<feature type="transmembrane region" description="Helical" evidence="3">
    <location>
        <begin position="232"/>
        <end position="254"/>
    </location>
</feature>
<dbReference type="Gene3D" id="3.40.50.2300">
    <property type="match status" value="1"/>
</dbReference>
<accession>A0A9J6ZZ43</accession>
<keyword evidence="3" id="KW-1133">Transmembrane helix</keyword>
<feature type="modified residue" description="4-aspartylphosphate" evidence="1">
    <location>
        <position position="54"/>
    </location>
</feature>
<evidence type="ECO:0000313" key="6">
    <source>
        <dbReference type="Proteomes" id="UP001056649"/>
    </source>
</evidence>
<feature type="coiled-coil region" evidence="2">
    <location>
        <begin position="255"/>
        <end position="292"/>
    </location>
</feature>
<proteinExistence type="predicted"/>
<keyword evidence="3" id="KW-0472">Membrane</keyword>
<reference evidence="5" key="1">
    <citation type="journal article" date="2022" name="Mol. Ecol. Resour.">
        <title>The complete and closed genome of the facultative generalist Candidatus Endoriftia persephone from deep-sea hydrothermal vents.</title>
        <authorList>
            <person name="de Oliveira A.L."/>
            <person name="Srivastava A."/>
            <person name="Espada-Hinojosa S."/>
            <person name="Bright M."/>
        </authorList>
    </citation>
    <scope>NUCLEOTIDE SEQUENCE</scope>
    <source>
        <strain evidence="5">Tica-EPR-9o50.N</strain>
    </source>
</reference>
<dbReference type="InterPro" id="IPR001789">
    <property type="entry name" value="Sig_transdc_resp-reg_receiver"/>
</dbReference>
<name>A0A9J6ZZ43_9GAMM</name>
<keyword evidence="3" id="KW-0812">Transmembrane</keyword>
<keyword evidence="6" id="KW-1185">Reference proteome</keyword>
<sequence length="473" mass="52460">MKKKHALIVDDSKTARRVLAKKLDSFHVDVSEVGSGKEAIEFLKKAQPDAVFMDYHMPGMDGIQALKFIRLNPETASIPVMMYTSHSEKLKPEQVKALGAVGVLPKNLDSKDFEIVISMLKLEPEGEPDSQFVDSMNIDETPSVQLLDGASEIAESSRMLHDAARETEASVGSTRLRKQIAKLLAQHLKLVRRHIDETSRQTVEEMEKGNSAIENRLLEMQQAEAEQSKAGGLSWVMLLFLLLLGGGALLLSGWRSEMLEERNTLREQITLMEKARANYDEQADSLVSLLEQQGGVSIGDKATGITAAEQPEAWLKLLEWALNRDLEFAYRAVPFDDKMVSWLSQALDHLSNAGFRGTLLLEARYGDFCLTGKPDAQLELAVDQVKGADCLFSRQLSADGSTRNELQSISFTNYINSSPRLSAGPIKVQVKRGGYDAPVVPYPEAREEVSAAKWNQVAARNQRIQVRLLPAVQ</sequence>
<feature type="domain" description="Response regulatory" evidence="4">
    <location>
        <begin position="5"/>
        <end position="121"/>
    </location>
</feature>
<dbReference type="CDD" id="cd00156">
    <property type="entry name" value="REC"/>
    <property type="match status" value="1"/>
</dbReference>
<keyword evidence="1" id="KW-0597">Phosphoprotein</keyword>